<gene>
    <name evidence="2" type="ORF">K9S39_16020</name>
</gene>
<evidence type="ECO:0000313" key="3">
    <source>
        <dbReference type="Proteomes" id="UP000830115"/>
    </source>
</evidence>
<accession>A0ABY4M9Y4</accession>
<reference evidence="2" key="1">
    <citation type="submission" date="2021-10" db="EMBL/GenBank/DDBJ databases">
        <title>Streptomyces nigrumlapis sp.nov.,an antimicrobial producing actinobacterium isolated from Black Gobi rocks.</title>
        <authorList>
            <person name="Wen Y."/>
            <person name="Zhang W."/>
            <person name="Liu X.G."/>
        </authorList>
    </citation>
    <scope>NUCLEOTIDE SEQUENCE</scope>
    <source>
        <strain evidence="2">ST13-2-2</strain>
    </source>
</reference>
<sequence length="118" mass="12444">MFATACRVLITADPQNPSDARYWERYAELVPHLESAALMPAPLLNGAGDPHGNGGGWAQTGTRTRSRIPHPHRAAQNDTGARYHASCAVPGPMRSAGKPTSAKRYASKTSAISCACSA</sequence>
<feature type="region of interest" description="Disordered" evidence="1">
    <location>
        <begin position="46"/>
        <end position="102"/>
    </location>
</feature>
<feature type="compositionally biased region" description="Basic residues" evidence="1">
    <location>
        <begin position="64"/>
        <end position="73"/>
    </location>
</feature>
<keyword evidence="3" id="KW-1185">Reference proteome</keyword>
<dbReference type="Proteomes" id="UP000830115">
    <property type="component" value="Chromosome"/>
</dbReference>
<organism evidence="2 3">
    <name type="scientific">Streptomyces halobius</name>
    <dbReference type="NCBI Taxonomy" id="2879846"/>
    <lineage>
        <taxon>Bacteria</taxon>
        <taxon>Bacillati</taxon>
        <taxon>Actinomycetota</taxon>
        <taxon>Actinomycetes</taxon>
        <taxon>Kitasatosporales</taxon>
        <taxon>Streptomycetaceae</taxon>
        <taxon>Streptomyces</taxon>
    </lineage>
</organism>
<evidence type="ECO:0000256" key="1">
    <source>
        <dbReference type="SAM" id="MobiDB-lite"/>
    </source>
</evidence>
<dbReference type="RefSeq" id="WP_248864012.1">
    <property type="nucleotide sequence ID" value="NZ_CP086322.1"/>
</dbReference>
<evidence type="ECO:0000313" key="2">
    <source>
        <dbReference type="EMBL" id="UQA93151.1"/>
    </source>
</evidence>
<proteinExistence type="predicted"/>
<dbReference type="EMBL" id="CP086322">
    <property type="protein sequence ID" value="UQA93151.1"/>
    <property type="molecule type" value="Genomic_DNA"/>
</dbReference>
<feature type="compositionally biased region" description="Gly residues" evidence="1">
    <location>
        <begin position="49"/>
        <end position="58"/>
    </location>
</feature>
<protein>
    <submittedName>
        <fullName evidence="2">Uncharacterized protein</fullName>
    </submittedName>
</protein>
<name>A0ABY4M9Y4_9ACTN</name>